<comment type="caution">
    <text evidence="7">The sequence shown here is derived from an EMBL/GenBank/DDBJ whole genome shotgun (WGS) entry which is preliminary data.</text>
</comment>
<feature type="region of interest" description="Disordered" evidence="6">
    <location>
        <begin position="1"/>
        <end position="26"/>
    </location>
</feature>
<dbReference type="Proteomes" id="UP000231602">
    <property type="component" value="Unassembled WGS sequence"/>
</dbReference>
<evidence type="ECO:0000256" key="1">
    <source>
        <dbReference type="ARBA" id="ARBA00010797"/>
    </source>
</evidence>
<dbReference type="Pfam" id="PF01016">
    <property type="entry name" value="Ribosomal_L27"/>
    <property type="match status" value="1"/>
</dbReference>
<evidence type="ECO:0000313" key="7">
    <source>
        <dbReference type="EMBL" id="PIR44218.1"/>
    </source>
</evidence>
<keyword evidence="3" id="KW-0687">Ribonucleoprotein</keyword>
<comment type="similarity">
    <text evidence="1">Belongs to the bacterial ribosomal protein bL27 family.</text>
</comment>
<dbReference type="InterPro" id="IPR018261">
    <property type="entry name" value="Ribosomal_bL27_CS"/>
</dbReference>
<accession>A0A2H0RCI2</accession>
<dbReference type="AlphaFoldDB" id="A0A2H0RCI2"/>
<dbReference type="EMBL" id="PCXV01000017">
    <property type="protein sequence ID" value="PIR44218.1"/>
    <property type="molecule type" value="Genomic_DNA"/>
</dbReference>
<evidence type="ECO:0000256" key="2">
    <source>
        <dbReference type="ARBA" id="ARBA00022980"/>
    </source>
</evidence>
<dbReference type="PANTHER" id="PTHR15893">
    <property type="entry name" value="RIBOSOMAL PROTEIN L27"/>
    <property type="match status" value="1"/>
</dbReference>
<dbReference type="GO" id="GO:0006412">
    <property type="term" value="P:translation"/>
    <property type="evidence" value="ECO:0007669"/>
    <property type="project" value="InterPro"/>
</dbReference>
<organism evidence="7 8">
    <name type="scientific">Candidatus Wolfebacteria bacterium CG10_big_fil_rev_8_21_14_0_10_31_9</name>
    <dbReference type="NCBI Taxonomy" id="1975070"/>
    <lineage>
        <taxon>Bacteria</taxon>
        <taxon>Candidatus Wolfeibacteriota</taxon>
    </lineage>
</organism>
<dbReference type="GO" id="GO:1990904">
    <property type="term" value="C:ribonucleoprotein complex"/>
    <property type="evidence" value="ECO:0007669"/>
    <property type="project" value="UniProtKB-KW"/>
</dbReference>
<evidence type="ECO:0000313" key="8">
    <source>
        <dbReference type="Proteomes" id="UP000231602"/>
    </source>
</evidence>
<sequence>MAHTKAGGSTKWGRDSAAQRLGIKKQQGELVGPGEVLIRQRGTKYLPGMNVKRAGDDTLYAMKEGTVEFLSRKKIKFDGNRRYVKVITVKPK</sequence>
<dbReference type="NCBIfam" id="TIGR00062">
    <property type="entry name" value="L27"/>
    <property type="match status" value="1"/>
</dbReference>
<dbReference type="GO" id="GO:0005840">
    <property type="term" value="C:ribosome"/>
    <property type="evidence" value="ECO:0007669"/>
    <property type="project" value="UniProtKB-KW"/>
</dbReference>
<evidence type="ECO:0000256" key="6">
    <source>
        <dbReference type="SAM" id="MobiDB-lite"/>
    </source>
</evidence>
<dbReference type="SUPFAM" id="SSF110324">
    <property type="entry name" value="Ribosomal L27 protein-like"/>
    <property type="match status" value="1"/>
</dbReference>
<keyword evidence="2 7" id="KW-0689">Ribosomal protein</keyword>
<evidence type="ECO:0000256" key="3">
    <source>
        <dbReference type="ARBA" id="ARBA00023274"/>
    </source>
</evidence>
<reference evidence="7 8" key="1">
    <citation type="submission" date="2017-09" db="EMBL/GenBank/DDBJ databases">
        <title>Depth-based differentiation of microbial function through sediment-hosted aquifers and enrichment of novel symbionts in the deep terrestrial subsurface.</title>
        <authorList>
            <person name="Probst A.J."/>
            <person name="Ladd B."/>
            <person name="Jarett J.K."/>
            <person name="Geller-Mcgrath D.E."/>
            <person name="Sieber C.M."/>
            <person name="Emerson J.B."/>
            <person name="Anantharaman K."/>
            <person name="Thomas B.C."/>
            <person name="Malmstrom R."/>
            <person name="Stieglmeier M."/>
            <person name="Klingl A."/>
            <person name="Woyke T."/>
            <person name="Ryan C.M."/>
            <person name="Banfield J.F."/>
        </authorList>
    </citation>
    <scope>NUCLEOTIDE SEQUENCE [LARGE SCALE GENOMIC DNA]</scope>
    <source>
        <strain evidence="7">CG10_big_fil_rev_8_21_14_0_10_31_9</strain>
    </source>
</reference>
<protein>
    <recommendedName>
        <fullName evidence="4">Large ribosomal subunit protein bL27</fullName>
    </recommendedName>
    <alternativeName>
        <fullName evidence="5">50S ribosomal protein L27</fullName>
    </alternativeName>
</protein>
<dbReference type="PANTHER" id="PTHR15893:SF0">
    <property type="entry name" value="LARGE RIBOSOMAL SUBUNIT PROTEIN BL27M"/>
    <property type="match status" value="1"/>
</dbReference>
<dbReference type="Gene3D" id="2.40.50.100">
    <property type="match status" value="1"/>
</dbReference>
<name>A0A2H0RCI2_9BACT</name>
<dbReference type="InterPro" id="IPR001684">
    <property type="entry name" value="Ribosomal_bL27"/>
</dbReference>
<gene>
    <name evidence="7" type="ORF">COV23_00975</name>
</gene>
<dbReference type="GO" id="GO:0003735">
    <property type="term" value="F:structural constituent of ribosome"/>
    <property type="evidence" value="ECO:0007669"/>
    <property type="project" value="InterPro"/>
</dbReference>
<dbReference type="PROSITE" id="PS00831">
    <property type="entry name" value="RIBOSOMAL_L27"/>
    <property type="match status" value="1"/>
</dbReference>
<dbReference type="FunFam" id="2.40.50.100:FF:000020">
    <property type="entry name" value="50S ribosomal protein L27"/>
    <property type="match status" value="1"/>
</dbReference>
<proteinExistence type="inferred from homology"/>
<evidence type="ECO:0000256" key="5">
    <source>
        <dbReference type="ARBA" id="ARBA00035477"/>
    </source>
</evidence>
<dbReference type="PRINTS" id="PR00063">
    <property type="entry name" value="RIBOSOMALL27"/>
</dbReference>
<evidence type="ECO:0000256" key="4">
    <source>
        <dbReference type="ARBA" id="ARBA00035175"/>
    </source>
</evidence>